<dbReference type="AlphaFoldDB" id="A0A3B0ZJA8"/>
<reference evidence="1" key="1">
    <citation type="submission" date="2018-06" db="EMBL/GenBank/DDBJ databases">
        <authorList>
            <person name="Zhirakovskaya E."/>
        </authorList>
    </citation>
    <scope>NUCLEOTIDE SEQUENCE</scope>
</reference>
<sequence length="50" mass="5666">MKDEQKKKSDVNTKIIAGKKVKVATQSEVITSSEKVSKQYNEALENLKDR</sequence>
<dbReference type="EMBL" id="UOFQ01000123">
    <property type="protein sequence ID" value="VAW89190.1"/>
    <property type="molecule type" value="Genomic_DNA"/>
</dbReference>
<protein>
    <submittedName>
        <fullName evidence="1">Uncharacterized protein</fullName>
    </submittedName>
</protein>
<organism evidence="1">
    <name type="scientific">hydrothermal vent metagenome</name>
    <dbReference type="NCBI Taxonomy" id="652676"/>
    <lineage>
        <taxon>unclassified sequences</taxon>
        <taxon>metagenomes</taxon>
        <taxon>ecological metagenomes</taxon>
    </lineage>
</organism>
<gene>
    <name evidence="1" type="ORF">MNBD_GAMMA17-261</name>
</gene>
<name>A0A3B0ZJA8_9ZZZZ</name>
<evidence type="ECO:0000313" key="1">
    <source>
        <dbReference type="EMBL" id="VAW89190.1"/>
    </source>
</evidence>
<proteinExistence type="predicted"/>
<accession>A0A3B0ZJA8</accession>